<dbReference type="PANTHER" id="PTHR13650">
    <property type="entry name" value="SPATACSIN"/>
    <property type="match status" value="1"/>
</dbReference>
<dbReference type="GO" id="GO:0045202">
    <property type="term" value="C:synapse"/>
    <property type="evidence" value="ECO:0007669"/>
    <property type="project" value="TreeGrafter"/>
</dbReference>
<evidence type="ECO:0000313" key="3">
    <source>
        <dbReference type="Proteomes" id="UP001168821"/>
    </source>
</evidence>
<comment type="caution">
    <text evidence="2">The sequence shown here is derived from an EMBL/GenBank/DDBJ whole genome shotgun (WGS) entry which is preliminary data.</text>
</comment>
<dbReference type="PANTHER" id="PTHR13650:SF0">
    <property type="entry name" value="SPATACSIN"/>
    <property type="match status" value="1"/>
</dbReference>
<evidence type="ECO:0000259" key="1">
    <source>
        <dbReference type="Pfam" id="PF14649"/>
    </source>
</evidence>
<dbReference type="GO" id="GO:0007409">
    <property type="term" value="P:axonogenesis"/>
    <property type="evidence" value="ECO:0007669"/>
    <property type="project" value="TreeGrafter"/>
</dbReference>
<dbReference type="InterPro" id="IPR028107">
    <property type="entry name" value="Spatacsin_C_dom"/>
</dbReference>
<dbReference type="GO" id="GO:0048489">
    <property type="term" value="P:synaptic vesicle transport"/>
    <property type="evidence" value="ECO:0007669"/>
    <property type="project" value="TreeGrafter"/>
</dbReference>
<accession>A0AA38I6V8</accession>
<evidence type="ECO:0000313" key="2">
    <source>
        <dbReference type="EMBL" id="KAJ3648717.1"/>
    </source>
</evidence>
<dbReference type="GO" id="GO:0030425">
    <property type="term" value="C:dendrite"/>
    <property type="evidence" value="ECO:0007669"/>
    <property type="project" value="TreeGrafter"/>
</dbReference>
<feature type="domain" description="Spatacsin C-terminal" evidence="1">
    <location>
        <begin position="1384"/>
        <end position="1702"/>
    </location>
</feature>
<proteinExistence type="predicted"/>
<keyword evidence="3" id="KW-1185">Reference proteome</keyword>
<dbReference type="GO" id="GO:0030424">
    <property type="term" value="C:axon"/>
    <property type="evidence" value="ECO:0007669"/>
    <property type="project" value="TreeGrafter"/>
</dbReference>
<dbReference type="GO" id="GO:0005737">
    <property type="term" value="C:cytoplasm"/>
    <property type="evidence" value="ECO:0007669"/>
    <property type="project" value="TreeGrafter"/>
</dbReference>
<organism evidence="2 3">
    <name type="scientific">Zophobas morio</name>
    <dbReference type="NCBI Taxonomy" id="2755281"/>
    <lineage>
        <taxon>Eukaryota</taxon>
        <taxon>Metazoa</taxon>
        <taxon>Ecdysozoa</taxon>
        <taxon>Arthropoda</taxon>
        <taxon>Hexapoda</taxon>
        <taxon>Insecta</taxon>
        <taxon>Pterygota</taxon>
        <taxon>Neoptera</taxon>
        <taxon>Endopterygota</taxon>
        <taxon>Coleoptera</taxon>
        <taxon>Polyphaga</taxon>
        <taxon>Cucujiformia</taxon>
        <taxon>Tenebrionidae</taxon>
        <taxon>Zophobas</taxon>
    </lineage>
</organism>
<gene>
    <name evidence="2" type="ORF">Zmor_020496</name>
</gene>
<dbReference type="InterPro" id="IPR028103">
    <property type="entry name" value="Spatacsin"/>
</dbReference>
<dbReference type="Proteomes" id="UP001168821">
    <property type="component" value="Unassembled WGS sequence"/>
</dbReference>
<dbReference type="GO" id="GO:0008088">
    <property type="term" value="P:axo-dendritic transport"/>
    <property type="evidence" value="ECO:0007669"/>
    <property type="project" value="TreeGrafter"/>
</dbReference>
<sequence>MNPAPPTTLNKETVRVWHGWINIGDKEVAREAAAKGLHVNLAITFLSLRKEVKFDDAQLWFKEEVVKWVYELLDRKQIFKASHVLKNVDLDASSEFSKIFYTTSDQNLREYVGNHLMKAEEMDENLQHLWSFLTLILDNEDLFLEYSVPIKSLECLDKTSNDVKSEMAIVLFLKTEDPRLTRFLHSDILWKHLLINNDLHNLLMWVNIRYNLSADDLVEGNLTELFKKFPITNQMIEVVASQELNISENIKSAVYNELSKFGIFRSEDRNDVITILKRLKDSFSMPFLYNVFEKPSSVLNLDNFLCLLIQHCLEHKYLIVLNTCLEKFKILPTIGKNEEINLICGFRSLVNNFDEIRLCENIFNMSSVLSTDILNYFYANPVIVLSLLFFTKKINAPSAILTKETLMVNNVKLNDCLESILKYFHILHDIVSNKLNGSPKCTLKLYDLITNHLGLDSQSLFEFQFKNDELSKFYVKNVSSYGYAKVVGYKFYLKESRPSIAAKLFTISELETDKSGTLDENDKKVEKENSNIAVANFNCTEISSSCVVFSEIIGLDSTKIRVLTRTANLLHGEHKASPVELVLNSEDDPHTVQKMLEMVLMEKIETNLFATSSDLIEAFKVYEIIIQYSKFNNIKFPESFLRYCASNNLWLPFLLLAQLHEYPLDQIKLLIQFFKSPNMLEHLTHGVVNDIHLEETNILIRERDSRKYLLSKVGVRRCVETVDPQSSLSVKSQSSRESGGSSTSSDLFEIDISNIKATLLQTLIRCHNSTDPPKALLQASQLYRNPLLAILATSYEPDSLVTNWLTWLSVSCETCKVFTNYETTALSANSVTNLLDNCLKHRYPKTVLESFEIFLPENPLKIFMEFWTYCFQLNFNNTILTQKLSSFEGLLKMSRKNSIISDTDHEMTYLNNKIWIELTALKLLAALLEYNCNSLYEQILVVRNLCKIKIWTYLSCEHPSFTNVLKILETLYYNNSGVGLDLSIMLDSKNSRQAIINCINKLLERQQYQLALQIAQIENLPPDLILVKEWQSKMNDQSDQNFWNTCNETFTKYHVTADCVVDFYIDCSEKISDLLEKFTLLKMACEWASKYELTCQYELEKKMWLAFLYLEEKHRNLDVFDIKANTYLYKDLIELVKDITPYEGELNKDFMSVLESILAFVLNKNNFWLALKLQKIFNCKNTDLETLKLCCSLAEGILLPYQLSAEQRLLLSNVNYLRTYSHRRTFLSTKFSSISSSSHSPAASLQMERIENIESYTNDTLAVLKLLTEHLHNGVEIAQNIFMYYRISINIEFPYHIVVVTTDYMKVLKDALEDNCANKLDVVHDFILAYKWSKHEIADFICEEIVNAVTSYTNLTIDHLLMWDLNMDQDFQLVLQLLQDSCSLLGYKLYSYASTLHKAHVESTQVFQISDLALIIELLIRAHDCFTTDCNMEGISIILKKCKEIVSNLLFLQDWKLMVRLLTGVARYTEMNYVFQILKENDQFEYLLRKGFRKDNTLKVALLEYLKKYCPDNKDLYKIVALHFALFSEVALLWEREAQNVIKNLISVSILEMQNNRVTVEEEPFILLQNTESTKICLNKAMENYIHATDFHLQGERLTKAANSAKQAELIALQMSLLNEVPQNTSVRCLLNLKKHQIGDLISTKLNFQQSLILVDAYNFHPDWALVLYEQYVVKNNVIFLEGFLQHLPLTDTLVHDISRKFVHSNVNSVNEVKYMKNILNRLNSLHMKYRIASELGFTDLIEDLIASGQLVYLKDTVWKKGYKN</sequence>
<protein>
    <recommendedName>
        <fullName evidence="1">Spatacsin C-terminal domain-containing protein</fullName>
    </recommendedName>
</protein>
<dbReference type="EMBL" id="JALNTZ010000006">
    <property type="protein sequence ID" value="KAJ3648717.1"/>
    <property type="molecule type" value="Genomic_DNA"/>
</dbReference>
<dbReference type="Pfam" id="PF14649">
    <property type="entry name" value="Spatacsin_C"/>
    <property type="match status" value="1"/>
</dbReference>
<name>A0AA38I6V8_9CUCU</name>
<dbReference type="GO" id="GO:0007268">
    <property type="term" value="P:chemical synaptic transmission"/>
    <property type="evidence" value="ECO:0007669"/>
    <property type="project" value="TreeGrafter"/>
</dbReference>
<reference evidence="2" key="1">
    <citation type="journal article" date="2023" name="G3 (Bethesda)">
        <title>Whole genome assemblies of Zophobas morio and Tenebrio molitor.</title>
        <authorList>
            <person name="Kaur S."/>
            <person name="Stinson S.A."/>
            <person name="diCenzo G.C."/>
        </authorList>
    </citation>
    <scope>NUCLEOTIDE SEQUENCE</scope>
    <source>
        <strain evidence="2">QUZm001</strain>
    </source>
</reference>